<evidence type="ECO:0000313" key="2">
    <source>
        <dbReference type="Proteomes" id="UP000018906"/>
    </source>
</evidence>
<dbReference type="AlphaFoldDB" id="A0ABC9V809"/>
<proteinExistence type="predicted"/>
<protein>
    <submittedName>
        <fullName evidence="1">Uncharacterized protein</fullName>
    </submittedName>
</protein>
<reference evidence="1 2" key="1">
    <citation type="journal article" date="2014" name="MBio">
        <title>New insights into dissemination and variation of the health care-associated pathogen Acinetobacter baumannii from genomic analysis.</title>
        <authorList>
            <person name="Wright M.S."/>
            <person name="Haft D.H."/>
            <person name="Harkins D.M."/>
            <person name="Perez F."/>
            <person name="Hujer K.M."/>
            <person name="Bajaksouzian S."/>
            <person name="Benard M.F."/>
            <person name="Jacobs M.R."/>
            <person name="Bonomo R.A."/>
            <person name="Adams M.D."/>
        </authorList>
    </citation>
    <scope>NUCLEOTIDE SEQUENCE [LARGE SCALE GENOMIC DNA]</scope>
    <source>
        <strain evidence="1 2">UH5307</strain>
    </source>
</reference>
<accession>A0ABC9V809</accession>
<name>A0ABC9V809_ACIBA</name>
<organism evidence="1 2">
    <name type="scientific">Acinetobacter baumannii UH5307</name>
    <dbReference type="NCBI Taxonomy" id="1398973"/>
    <lineage>
        <taxon>Bacteria</taxon>
        <taxon>Pseudomonadati</taxon>
        <taxon>Pseudomonadota</taxon>
        <taxon>Gammaproteobacteria</taxon>
        <taxon>Moraxellales</taxon>
        <taxon>Moraxellaceae</taxon>
        <taxon>Acinetobacter</taxon>
        <taxon>Acinetobacter calcoaceticus/baumannii complex</taxon>
    </lineage>
</organism>
<sequence>MRNGLIFLAPIGHTNCDNYLIIDLTNNCVYDAACGLRNSICI</sequence>
<dbReference type="Proteomes" id="UP000018906">
    <property type="component" value="Unassembled WGS sequence"/>
</dbReference>
<dbReference type="EMBL" id="AYFO01000026">
    <property type="protein sequence ID" value="ETQ89528.1"/>
    <property type="molecule type" value="Genomic_DNA"/>
</dbReference>
<comment type="caution">
    <text evidence="1">The sequence shown here is derived from an EMBL/GenBank/DDBJ whole genome shotgun (WGS) entry which is preliminary data.</text>
</comment>
<gene>
    <name evidence="1" type="ORF">P669_0165</name>
</gene>
<evidence type="ECO:0000313" key="1">
    <source>
        <dbReference type="EMBL" id="ETQ89528.1"/>
    </source>
</evidence>